<dbReference type="AlphaFoldDB" id="F0X175"/>
<organism evidence="1">
    <name type="scientific">Albugo laibachii Nc14</name>
    <dbReference type="NCBI Taxonomy" id="890382"/>
    <lineage>
        <taxon>Eukaryota</taxon>
        <taxon>Sar</taxon>
        <taxon>Stramenopiles</taxon>
        <taxon>Oomycota</taxon>
        <taxon>Peronosporomycetes</taxon>
        <taxon>Albuginales</taxon>
        <taxon>Albuginaceae</taxon>
        <taxon>Albugo</taxon>
    </lineage>
</organism>
<reference evidence="1" key="1">
    <citation type="journal article" date="2011" name="PLoS Biol.">
        <title>Gene gain and loss during evolution of obligate parasitism in the white rust pathogen of Arabidopsis thaliana.</title>
        <authorList>
            <person name="Kemen E."/>
            <person name="Gardiner A."/>
            <person name="Schultz-Larsen T."/>
            <person name="Kemen A.C."/>
            <person name="Balmuth A.L."/>
            <person name="Robert-Seilaniantz A."/>
            <person name="Bailey K."/>
            <person name="Holub E."/>
            <person name="Studholme D.J."/>
            <person name="Maclean D."/>
            <person name="Jones J.D."/>
        </authorList>
    </citation>
    <scope>NUCLEOTIDE SEQUENCE</scope>
</reference>
<gene>
    <name evidence="1" type="primary">AlNc14C568G12169</name>
    <name evidence="1" type="ORF">ALNC14_136770</name>
</gene>
<accession>F0X175</accession>
<evidence type="ECO:0000313" key="1">
    <source>
        <dbReference type="EMBL" id="CCA27533.1"/>
    </source>
</evidence>
<reference evidence="1" key="2">
    <citation type="submission" date="2011-02" db="EMBL/GenBank/DDBJ databases">
        <authorList>
            <person name="MacLean D."/>
        </authorList>
    </citation>
    <scope>NUCLEOTIDE SEQUENCE</scope>
</reference>
<proteinExistence type="predicted"/>
<dbReference type="EMBL" id="FR824593">
    <property type="protein sequence ID" value="CCA27533.1"/>
    <property type="molecule type" value="Genomic_DNA"/>
</dbReference>
<dbReference type="HOGENOM" id="CLU_2763155_0_0_1"/>
<protein>
    <submittedName>
        <fullName evidence="1">AlNc14C568G12169 protein</fullName>
    </submittedName>
</protein>
<name>F0X175_9STRA</name>
<sequence>MFSQIHDAYLSTTTALFPAGEIQEGGSRVKKKTKLQHTQEEVDDTKTGIFTFQPFNTLVTRSAKFDKHTV</sequence>